<name>A0AAW0JJW5_QUESU</name>
<gene>
    <name evidence="1" type="primary">CYP74A_1</name>
    <name evidence="1" type="ORF">CFP56_032088</name>
</gene>
<dbReference type="GO" id="GO:0004497">
    <property type="term" value="F:monooxygenase activity"/>
    <property type="evidence" value="ECO:0007669"/>
    <property type="project" value="InterPro"/>
</dbReference>
<dbReference type="Proteomes" id="UP000237347">
    <property type="component" value="Unassembled WGS sequence"/>
</dbReference>
<keyword evidence="2" id="KW-1185">Reference proteome</keyword>
<evidence type="ECO:0000313" key="1">
    <source>
        <dbReference type="EMBL" id="KAK7826574.1"/>
    </source>
</evidence>
<protein>
    <submittedName>
        <fullName evidence="1">Allene oxide synthase</fullName>
    </submittedName>
</protein>
<comment type="caution">
    <text evidence="1">The sequence shown here is derived from an EMBL/GenBank/DDBJ whole genome shotgun (WGS) entry which is preliminary data.</text>
</comment>
<organism evidence="1 2">
    <name type="scientific">Quercus suber</name>
    <name type="common">Cork oak</name>
    <dbReference type="NCBI Taxonomy" id="58331"/>
    <lineage>
        <taxon>Eukaryota</taxon>
        <taxon>Viridiplantae</taxon>
        <taxon>Streptophyta</taxon>
        <taxon>Embryophyta</taxon>
        <taxon>Tracheophyta</taxon>
        <taxon>Spermatophyta</taxon>
        <taxon>Magnoliopsida</taxon>
        <taxon>eudicotyledons</taxon>
        <taxon>Gunneridae</taxon>
        <taxon>Pentapetalae</taxon>
        <taxon>rosids</taxon>
        <taxon>fabids</taxon>
        <taxon>Fagales</taxon>
        <taxon>Fagaceae</taxon>
        <taxon>Quercus</taxon>
    </lineage>
</organism>
<evidence type="ECO:0000313" key="2">
    <source>
        <dbReference type="Proteomes" id="UP000237347"/>
    </source>
</evidence>
<dbReference type="Gene3D" id="1.10.630.10">
    <property type="entry name" value="Cytochrome P450"/>
    <property type="match status" value="1"/>
</dbReference>
<dbReference type="GO" id="GO:0005506">
    <property type="term" value="F:iron ion binding"/>
    <property type="evidence" value="ECO:0007669"/>
    <property type="project" value="InterPro"/>
</dbReference>
<dbReference type="GO" id="GO:0020037">
    <property type="term" value="F:heme binding"/>
    <property type="evidence" value="ECO:0007669"/>
    <property type="project" value="InterPro"/>
</dbReference>
<dbReference type="GO" id="GO:0016705">
    <property type="term" value="F:oxidoreductase activity, acting on paired donors, with incorporation or reduction of molecular oxygen"/>
    <property type="evidence" value="ECO:0007669"/>
    <property type="project" value="InterPro"/>
</dbReference>
<dbReference type="EMBL" id="PKMF04000543">
    <property type="protein sequence ID" value="KAK7826574.1"/>
    <property type="molecule type" value="Genomic_DNA"/>
</dbReference>
<accession>A0AAW0JJW5</accession>
<proteinExistence type="predicted"/>
<dbReference type="SUPFAM" id="SSF48264">
    <property type="entry name" value="Cytochrome P450"/>
    <property type="match status" value="1"/>
</dbReference>
<dbReference type="AlphaFoldDB" id="A0AAW0JJW5"/>
<reference evidence="1 2" key="1">
    <citation type="journal article" date="2018" name="Sci. Data">
        <title>The draft genome sequence of cork oak.</title>
        <authorList>
            <person name="Ramos A.M."/>
            <person name="Usie A."/>
            <person name="Barbosa P."/>
            <person name="Barros P.M."/>
            <person name="Capote T."/>
            <person name="Chaves I."/>
            <person name="Simoes F."/>
            <person name="Abreu I."/>
            <person name="Carrasquinho I."/>
            <person name="Faro C."/>
            <person name="Guimaraes J.B."/>
            <person name="Mendonca D."/>
            <person name="Nobrega F."/>
            <person name="Rodrigues L."/>
            <person name="Saibo N.J.M."/>
            <person name="Varela M.C."/>
            <person name="Egas C."/>
            <person name="Matos J."/>
            <person name="Miguel C.M."/>
            <person name="Oliveira M.M."/>
            <person name="Ricardo C.P."/>
            <person name="Goncalves S."/>
        </authorList>
    </citation>
    <scope>NUCLEOTIDE SEQUENCE [LARGE SCALE GENOMIC DNA]</scope>
    <source>
        <strain evidence="2">cv. HL8</strain>
    </source>
</reference>
<dbReference type="InterPro" id="IPR036396">
    <property type="entry name" value="Cyt_P450_sf"/>
</dbReference>
<sequence length="117" mass="13293">MVAQPEPTKLPIKKIPGNYGLLFFGPIRDRFDYFYNQGHDEYFKSRAQKYQSTVFRANMPSGPLIASNPNVVVLLEGKSFPVLFDVTKVEKKDLFTGTFMPSTELTGGYRVLSYQNS</sequence>